<dbReference type="InterPro" id="IPR000073">
    <property type="entry name" value="AB_hydrolase_1"/>
</dbReference>
<protein>
    <submittedName>
        <fullName evidence="2">Alpha/beta hydrolase</fullName>
    </submittedName>
</protein>
<dbReference type="Pfam" id="PF12697">
    <property type="entry name" value="Abhydrolase_6"/>
    <property type="match status" value="1"/>
</dbReference>
<evidence type="ECO:0000313" key="2">
    <source>
        <dbReference type="EMBL" id="MBC2778046.1"/>
    </source>
</evidence>
<reference evidence="2 3" key="1">
    <citation type="submission" date="2020-08" db="EMBL/GenBank/DDBJ databases">
        <title>Draft genome sequence of Parasphingopyxis sp. GrpM-11.</title>
        <authorList>
            <person name="Oh J."/>
            <person name="Roh D.-H."/>
        </authorList>
    </citation>
    <scope>NUCLEOTIDE SEQUENCE [LARGE SCALE GENOMIC DNA]</scope>
    <source>
        <strain evidence="2 3">GrpM-11</strain>
    </source>
</reference>
<dbReference type="RefSeq" id="WP_185801336.1">
    <property type="nucleotide sequence ID" value="NZ_JACJVJ010000002.1"/>
</dbReference>
<dbReference type="InterPro" id="IPR052897">
    <property type="entry name" value="Sec-Metab_Biosynth_Hydrolase"/>
</dbReference>
<sequence length="235" mass="25645">MTAASTFVLVHGGFVGGWYWRPVADILRQQGHRVFAPSLTGCADRSHLLSPDIDVTTHVMDVANLIAWEELSDIVLVGHSYGGMVISGIADAVPEGAIRSIVYLDALYLDDGESMADHAPGFREAVGDHDPIPVPPIETFGSHELNEAQLESAVRRQTPQPAATLLKPASVGGARDKVPNKTFIWARNSGIEAFEQCYKRLRDKSDWHTEIVEHGHELPLSVPEEVAQILLNAAR</sequence>
<dbReference type="SUPFAM" id="SSF53474">
    <property type="entry name" value="alpha/beta-Hydrolases"/>
    <property type="match status" value="1"/>
</dbReference>
<proteinExistence type="predicted"/>
<organism evidence="2 3">
    <name type="scientific">Parasphingopyxis marina</name>
    <dbReference type="NCBI Taxonomy" id="2761622"/>
    <lineage>
        <taxon>Bacteria</taxon>
        <taxon>Pseudomonadati</taxon>
        <taxon>Pseudomonadota</taxon>
        <taxon>Alphaproteobacteria</taxon>
        <taxon>Sphingomonadales</taxon>
        <taxon>Sphingomonadaceae</taxon>
        <taxon>Parasphingopyxis</taxon>
    </lineage>
</organism>
<keyword evidence="2" id="KW-0378">Hydrolase</keyword>
<evidence type="ECO:0000259" key="1">
    <source>
        <dbReference type="Pfam" id="PF12697"/>
    </source>
</evidence>
<dbReference type="PANTHER" id="PTHR37017">
    <property type="entry name" value="AB HYDROLASE-1 DOMAIN-CONTAINING PROTEIN-RELATED"/>
    <property type="match status" value="1"/>
</dbReference>
<evidence type="ECO:0000313" key="3">
    <source>
        <dbReference type="Proteomes" id="UP000564378"/>
    </source>
</evidence>
<dbReference type="GO" id="GO:0016787">
    <property type="term" value="F:hydrolase activity"/>
    <property type="evidence" value="ECO:0007669"/>
    <property type="project" value="UniProtKB-KW"/>
</dbReference>
<dbReference type="AlphaFoldDB" id="A0A842HY65"/>
<dbReference type="Gene3D" id="3.40.50.1820">
    <property type="entry name" value="alpha/beta hydrolase"/>
    <property type="match status" value="1"/>
</dbReference>
<keyword evidence="3" id="KW-1185">Reference proteome</keyword>
<dbReference type="PANTHER" id="PTHR37017:SF11">
    <property type="entry name" value="ESTERASE_LIPASE_THIOESTERASE DOMAIN-CONTAINING PROTEIN"/>
    <property type="match status" value="1"/>
</dbReference>
<accession>A0A842HY65</accession>
<dbReference type="InterPro" id="IPR029058">
    <property type="entry name" value="AB_hydrolase_fold"/>
</dbReference>
<feature type="domain" description="AB hydrolase-1" evidence="1">
    <location>
        <begin position="7"/>
        <end position="228"/>
    </location>
</feature>
<name>A0A842HY65_9SPHN</name>
<comment type="caution">
    <text evidence="2">The sequence shown here is derived from an EMBL/GenBank/DDBJ whole genome shotgun (WGS) entry which is preliminary data.</text>
</comment>
<dbReference type="Proteomes" id="UP000564378">
    <property type="component" value="Unassembled WGS sequence"/>
</dbReference>
<gene>
    <name evidence="2" type="ORF">H6P80_10505</name>
</gene>
<dbReference type="EMBL" id="JACJVJ010000002">
    <property type="protein sequence ID" value="MBC2778046.1"/>
    <property type="molecule type" value="Genomic_DNA"/>
</dbReference>